<name>A0A135U0I3_9PEZI</name>
<protein>
    <submittedName>
        <fullName evidence="2">Uncharacterized protein</fullName>
    </submittedName>
</protein>
<sequence>MCREISIILLVPPLLPSLAASDIGDPSGPDWDSYANLNVHGNGHFGNVLRLATWALMSELNDDTVPNLNRSARRRLHDIMNSTYHLYELRVREFNSSCDECLFHLSRRCAAYTKAKLERRNPRAVQRAIDVASDDATAIELDATNRESLLEQKYIEMALIKLQIMKEHNKSQNMQEADED</sequence>
<comment type="caution">
    <text evidence="2">The sequence shown here is derived from an EMBL/GenBank/DDBJ whole genome shotgun (WGS) entry which is preliminary data.</text>
</comment>
<dbReference type="Proteomes" id="UP000070121">
    <property type="component" value="Unassembled WGS sequence"/>
</dbReference>
<reference evidence="2 3" key="1">
    <citation type="submission" date="2014-02" db="EMBL/GenBank/DDBJ databases">
        <title>The genome sequence of Colletotrichum salicis CBS 607.94.</title>
        <authorList>
            <person name="Baroncelli R."/>
            <person name="Thon M.R."/>
        </authorList>
    </citation>
    <scope>NUCLEOTIDE SEQUENCE [LARGE SCALE GENOMIC DNA]</scope>
    <source>
        <strain evidence="2 3">CBS 607.94</strain>
    </source>
</reference>
<organism evidence="2 3">
    <name type="scientific">Colletotrichum salicis</name>
    <dbReference type="NCBI Taxonomy" id="1209931"/>
    <lineage>
        <taxon>Eukaryota</taxon>
        <taxon>Fungi</taxon>
        <taxon>Dikarya</taxon>
        <taxon>Ascomycota</taxon>
        <taxon>Pezizomycotina</taxon>
        <taxon>Sordariomycetes</taxon>
        <taxon>Hypocreomycetidae</taxon>
        <taxon>Glomerellales</taxon>
        <taxon>Glomerellaceae</taxon>
        <taxon>Colletotrichum</taxon>
        <taxon>Colletotrichum acutatum species complex</taxon>
    </lineage>
</organism>
<accession>A0A135U0I3</accession>
<gene>
    <name evidence="2" type="ORF">CSAL01_05947</name>
</gene>
<dbReference type="AlphaFoldDB" id="A0A135U0I3"/>
<evidence type="ECO:0000256" key="1">
    <source>
        <dbReference type="SAM" id="SignalP"/>
    </source>
</evidence>
<feature type="signal peptide" evidence="1">
    <location>
        <begin position="1"/>
        <end position="20"/>
    </location>
</feature>
<feature type="chain" id="PRO_5007804530" evidence="1">
    <location>
        <begin position="21"/>
        <end position="180"/>
    </location>
</feature>
<dbReference type="EMBL" id="JFFI01001813">
    <property type="protein sequence ID" value="KXH53911.1"/>
    <property type="molecule type" value="Genomic_DNA"/>
</dbReference>
<evidence type="ECO:0000313" key="2">
    <source>
        <dbReference type="EMBL" id="KXH53911.1"/>
    </source>
</evidence>
<keyword evidence="1" id="KW-0732">Signal</keyword>
<evidence type="ECO:0000313" key="3">
    <source>
        <dbReference type="Proteomes" id="UP000070121"/>
    </source>
</evidence>
<keyword evidence="3" id="KW-1185">Reference proteome</keyword>
<proteinExistence type="predicted"/>